<reference evidence="2" key="1">
    <citation type="journal article" date="2012" name="J. Bacteriol.">
        <title>Genome sequence of the haloalkaliphilic methanotrophic bacterium Methylomicrobium alcaliphilum 20Z.</title>
        <authorList>
            <person name="Vuilleumier S."/>
            <person name="Khmelenina V.N."/>
            <person name="Bringel F."/>
            <person name="Reshetnikov A.S."/>
            <person name="Lajus A."/>
            <person name="Mangenot S."/>
            <person name="Rouy Z."/>
            <person name="Op den Camp H.J."/>
            <person name="Jetten M.S."/>
            <person name="Dispirito A.A."/>
            <person name="Dunfield P."/>
            <person name="Klotz M.G."/>
            <person name="Semrau J.D."/>
            <person name="Stein L.Y."/>
            <person name="Barbe V."/>
            <person name="Medigue C."/>
            <person name="Trotsenko Y.A."/>
            <person name="Kalyuzhnaya M.G."/>
        </authorList>
    </citation>
    <scope>NUCLEOTIDE SEQUENCE [LARGE SCALE GENOMIC DNA]</scope>
    <source>
        <strain evidence="2">DSM 19304 / NCIMB 14124 / VKM B-2133 / 20Z</strain>
    </source>
</reference>
<dbReference type="AlphaFoldDB" id="G4T412"/>
<name>G4T412_META2</name>
<protein>
    <submittedName>
        <fullName evidence="1">Uncharacterized protein</fullName>
    </submittedName>
</protein>
<proteinExistence type="predicted"/>
<evidence type="ECO:0000313" key="1">
    <source>
        <dbReference type="EMBL" id="CCE23747.1"/>
    </source>
</evidence>
<sequence length="47" mass="5068">MLAEVGDRLYTQGCLKPFVSVGGTLLVALDGTELDTVLRLAFGKNRE</sequence>
<gene>
    <name evidence="1" type="ordered locus">MEALZ_2061</name>
</gene>
<organism evidence="1 2">
    <name type="scientific">Methylotuvimicrobium alcaliphilum (strain DSM 19304 / NCIMB 14124 / VKM B-2133 / 20Z)</name>
    <name type="common">Methylomicrobium alcaliphilum</name>
    <dbReference type="NCBI Taxonomy" id="1091494"/>
    <lineage>
        <taxon>Bacteria</taxon>
        <taxon>Pseudomonadati</taxon>
        <taxon>Pseudomonadota</taxon>
        <taxon>Gammaproteobacteria</taxon>
        <taxon>Methylococcales</taxon>
        <taxon>Methylococcaceae</taxon>
        <taxon>Methylotuvimicrobium</taxon>
    </lineage>
</organism>
<accession>G4T412</accession>
<dbReference type="EMBL" id="FO082060">
    <property type="protein sequence ID" value="CCE23747.1"/>
    <property type="molecule type" value="Genomic_DNA"/>
</dbReference>
<keyword evidence="2" id="KW-1185">Reference proteome</keyword>
<dbReference type="PATRIC" id="fig|271065.3.peg.2120"/>
<dbReference type="KEGG" id="mah:MEALZ_2061"/>
<dbReference type="Proteomes" id="UP000008315">
    <property type="component" value="Chromosome"/>
</dbReference>
<dbReference type="HOGENOM" id="CLU_3170088_0_0_6"/>
<evidence type="ECO:0000313" key="2">
    <source>
        <dbReference type="Proteomes" id="UP000008315"/>
    </source>
</evidence>